<keyword evidence="4" id="KW-1185">Reference proteome</keyword>
<dbReference type="CDD" id="cd01949">
    <property type="entry name" value="GGDEF"/>
    <property type="match status" value="1"/>
</dbReference>
<dbReference type="Gene3D" id="3.30.450.20">
    <property type="entry name" value="PAS domain"/>
    <property type="match status" value="2"/>
</dbReference>
<proteinExistence type="predicted"/>
<dbReference type="InterPro" id="IPR043128">
    <property type="entry name" value="Rev_trsase/Diguanyl_cyclase"/>
</dbReference>
<dbReference type="NCBIfam" id="TIGR00254">
    <property type="entry name" value="GGDEF"/>
    <property type="match status" value="1"/>
</dbReference>
<dbReference type="Proteomes" id="UP001404845">
    <property type="component" value="Unassembled WGS sequence"/>
</dbReference>
<dbReference type="PANTHER" id="PTHR44757">
    <property type="entry name" value="DIGUANYLATE CYCLASE DGCP"/>
    <property type="match status" value="1"/>
</dbReference>
<name>A0ABU9ZHQ1_9HYPH</name>
<dbReference type="InterPro" id="IPR035919">
    <property type="entry name" value="EAL_sf"/>
</dbReference>
<protein>
    <submittedName>
        <fullName evidence="3">EAL domain-containing protein</fullName>
    </submittedName>
</protein>
<dbReference type="InterPro" id="IPR029787">
    <property type="entry name" value="Nucleotide_cyclase"/>
</dbReference>
<reference evidence="3 4" key="1">
    <citation type="journal article" date="2023" name="PLoS ONE">
        <title>Complete genome assembly of Hawai'i environmental nontuberculous mycobacteria reveals unexpected co-isolation with methylobacteria.</title>
        <authorList>
            <person name="Hendrix J."/>
            <person name="Epperson L.E."/>
            <person name="Tong E.I."/>
            <person name="Chan Y.L."/>
            <person name="Hasan N.A."/>
            <person name="Dawrs S.N."/>
            <person name="Norton G.J."/>
            <person name="Virdi R."/>
            <person name="Crooks J.L."/>
            <person name="Chan E.D."/>
            <person name="Honda J.R."/>
            <person name="Strong M."/>
        </authorList>
    </citation>
    <scope>NUCLEOTIDE SEQUENCE [LARGE SCALE GENOMIC DNA]</scope>
    <source>
        <strain evidence="3 4">NJH_HI01</strain>
    </source>
</reference>
<comment type="caution">
    <text evidence="3">The sequence shown here is derived from an EMBL/GenBank/DDBJ whole genome shotgun (WGS) entry which is preliminary data.</text>
</comment>
<evidence type="ECO:0000313" key="3">
    <source>
        <dbReference type="EMBL" id="MEN3230959.1"/>
    </source>
</evidence>
<dbReference type="InterPro" id="IPR001633">
    <property type="entry name" value="EAL_dom"/>
</dbReference>
<feature type="domain" description="EAL" evidence="1">
    <location>
        <begin position="434"/>
        <end position="685"/>
    </location>
</feature>
<dbReference type="InterPro" id="IPR052155">
    <property type="entry name" value="Biofilm_reg_signaling"/>
</dbReference>
<sequence length="702" mass="76873">MSCPHLDPVTADLGVIEPLSFARMIETLPIGAMTCDLRTFTIDYANACSIQLLHTIRDSLDFDPEQIVGTCIDVFHRQPGYQRGLLANPDALPHKARIRFGDEWLDLHIHPLPDSQGRVVRALLVWAIATAEVAKENEEYKLLRMIDDMPVAVMTVDPASFAITYMNETSKRTLSQIENLLPVRPDALLGQSIDIFHRHPEHQRRLLADPRNLPHRARIKLGPEVLDLQVSAVTGTSGDYIGPMLTWSVITQQVAAEARIQQLAHYDTLTALANRTTFREHLEAVLHRPQSCLGLLFIDLDGFKLVNDANGHLVGDALLKRVAERLLGHCRGPDVTVARLGGDEFAILIQGGDTGTATALAEALVEALVTPFQIEDGRRLQIGASIGIAVAPLHGTDSETLLSRADIALYAAKAAGKNSSRVFQTEMEQRMTQRVRLEAKLRQALEEKEGLFLFYQPITDIATGRVTAREGLIRWHHPARGWISPGDFIPIAEESGLIDGLGTWVLHRACTDAMTWEDGARVAVNVSPRQLGTGRLHQAVLAALVASGLPPQRLELEVTESALLNDHVDCLGELRRVRDLGVRIALDDFGTGFSSLAHLRAFPFDKIKIDGSFVRDATSRPDCAAIVGVVADLGRRLGVTTVAEGVETEAHLALVTAEGCSEVQGYLLGRPAPRPRDVEVIEDLVAGAIRRRAEPRIEGEAA</sequence>
<evidence type="ECO:0000313" key="4">
    <source>
        <dbReference type="Proteomes" id="UP001404845"/>
    </source>
</evidence>
<dbReference type="SUPFAM" id="SSF141868">
    <property type="entry name" value="EAL domain-like"/>
    <property type="match status" value="1"/>
</dbReference>
<dbReference type="Gene3D" id="3.30.70.270">
    <property type="match status" value="1"/>
</dbReference>
<evidence type="ECO:0000259" key="1">
    <source>
        <dbReference type="PROSITE" id="PS50883"/>
    </source>
</evidence>
<dbReference type="Pfam" id="PF00990">
    <property type="entry name" value="GGDEF"/>
    <property type="match status" value="1"/>
</dbReference>
<dbReference type="CDD" id="cd01948">
    <property type="entry name" value="EAL"/>
    <property type="match status" value="1"/>
</dbReference>
<dbReference type="PANTHER" id="PTHR44757:SF2">
    <property type="entry name" value="BIOFILM ARCHITECTURE MAINTENANCE PROTEIN MBAA"/>
    <property type="match status" value="1"/>
</dbReference>
<dbReference type="Gene3D" id="3.20.20.450">
    <property type="entry name" value="EAL domain"/>
    <property type="match status" value="1"/>
</dbReference>
<dbReference type="PROSITE" id="PS50887">
    <property type="entry name" value="GGDEF"/>
    <property type="match status" value="1"/>
</dbReference>
<accession>A0ABU9ZHQ1</accession>
<dbReference type="InterPro" id="IPR000160">
    <property type="entry name" value="GGDEF_dom"/>
</dbReference>
<dbReference type="PROSITE" id="PS50883">
    <property type="entry name" value="EAL"/>
    <property type="match status" value="1"/>
</dbReference>
<feature type="domain" description="GGDEF" evidence="2">
    <location>
        <begin position="291"/>
        <end position="425"/>
    </location>
</feature>
<dbReference type="SMART" id="SM00052">
    <property type="entry name" value="EAL"/>
    <property type="match status" value="1"/>
</dbReference>
<dbReference type="SMART" id="SM00267">
    <property type="entry name" value="GGDEF"/>
    <property type="match status" value="1"/>
</dbReference>
<dbReference type="Pfam" id="PF00563">
    <property type="entry name" value="EAL"/>
    <property type="match status" value="1"/>
</dbReference>
<gene>
    <name evidence="3" type="ORF">PUR21_25580</name>
</gene>
<dbReference type="RefSeq" id="WP_200670814.1">
    <property type="nucleotide sequence ID" value="NZ_JACWCW010000019.1"/>
</dbReference>
<evidence type="ECO:0000259" key="2">
    <source>
        <dbReference type="PROSITE" id="PS50887"/>
    </source>
</evidence>
<organism evidence="3 4">
    <name type="scientific">Methylorubrum rhodesianum</name>
    <dbReference type="NCBI Taxonomy" id="29427"/>
    <lineage>
        <taxon>Bacteria</taxon>
        <taxon>Pseudomonadati</taxon>
        <taxon>Pseudomonadota</taxon>
        <taxon>Alphaproteobacteria</taxon>
        <taxon>Hyphomicrobiales</taxon>
        <taxon>Methylobacteriaceae</taxon>
        <taxon>Methylorubrum</taxon>
    </lineage>
</organism>
<dbReference type="SUPFAM" id="SSF55073">
    <property type="entry name" value="Nucleotide cyclase"/>
    <property type="match status" value="1"/>
</dbReference>
<dbReference type="EMBL" id="JAQYXL010000001">
    <property type="protein sequence ID" value="MEN3230959.1"/>
    <property type="molecule type" value="Genomic_DNA"/>
</dbReference>